<evidence type="ECO:0000256" key="5">
    <source>
        <dbReference type="ARBA" id="ARBA00022857"/>
    </source>
</evidence>
<dbReference type="OrthoDB" id="9809288at2"/>
<organism evidence="8 9">
    <name type="scientific">Ruegeria marisrubri</name>
    <dbReference type="NCBI Taxonomy" id="1685379"/>
    <lineage>
        <taxon>Bacteria</taxon>
        <taxon>Pseudomonadati</taxon>
        <taxon>Pseudomonadota</taxon>
        <taxon>Alphaproteobacteria</taxon>
        <taxon>Rhodobacterales</taxon>
        <taxon>Roseobacteraceae</taxon>
        <taxon>Ruegeria</taxon>
    </lineage>
</organism>
<dbReference type="EMBL" id="LQBQ01000012">
    <property type="protein sequence ID" value="KUJ80378.1"/>
    <property type="molecule type" value="Genomic_DNA"/>
</dbReference>
<evidence type="ECO:0000256" key="3">
    <source>
        <dbReference type="ARBA" id="ARBA00022630"/>
    </source>
</evidence>
<keyword evidence="5" id="KW-0521">NADP</keyword>
<comment type="caution">
    <text evidence="8">The sequence shown here is derived from an EMBL/GenBank/DDBJ whole genome shotgun (WGS) entry which is preliminary data.</text>
</comment>
<dbReference type="Gene3D" id="3.40.109.10">
    <property type="entry name" value="NADH Oxidase"/>
    <property type="match status" value="1"/>
</dbReference>
<dbReference type="GO" id="GO:0016491">
    <property type="term" value="F:oxidoreductase activity"/>
    <property type="evidence" value="ECO:0007669"/>
    <property type="project" value="UniProtKB-KW"/>
</dbReference>
<evidence type="ECO:0000256" key="4">
    <source>
        <dbReference type="ARBA" id="ARBA00022643"/>
    </source>
</evidence>
<dbReference type="PANTHER" id="PTHR43673:SF2">
    <property type="entry name" value="NITROREDUCTASE"/>
    <property type="match status" value="1"/>
</dbReference>
<dbReference type="PANTHER" id="PTHR43673">
    <property type="entry name" value="NAD(P)H NITROREDUCTASE YDGI-RELATED"/>
    <property type="match status" value="1"/>
</dbReference>
<evidence type="ECO:0000256" key="2">
    <source>
        <dbReference type="ARBA" id="ARBA00007118"/>
    </source>
</evidence>
<evidence type="ECO:0000256" key="6">
    <source>
        <dbReference type="ARBA" id="ARBA00023002"/>
    </source>
</evidence>
<keyword evidence="3" id="KW-0285">Flavoprotein</keyword>
<keyword evidence="6" id="KW-0560">Oxidoreductase</keyword>
<dbReference type="Pfam" id="PF00881">
    <property type="entry name" value="Nitroreductase"/>
    <property type="match status" value="1"/>
</dbReference>
<dbReference type="SUPFAM" id="SSF55469">
    <property type="entry name" value="FMN-dependent nitroreductase-like"/>
    <property type="match status" value="1"/>
</dbReference>
<dbReference type="Proteomes" id="UP000053791">
    <property type="component" value="Unassembled WGS sequence"/>
</dbReference>
<evidence type="ECO:0000259" key="7">
    <source>
        <dbReference type="Pfam" id="PF00881"/>
    </source>
</evidence>
<feature type="domain" description="Nitroreductase" evidence="7">
    <location>
        <begin position="11"/>
        <end position="187"/>
    </location>
</feature>
<gene>
    <name evidence="8" type="ORF">AVO45_04805</name>
</gene>
<protein>
    <submittedName>
        <fullName evidence="8">NAD(P)H-dependent oxidoreductase</fullName>
    </submittedName>
</protein>
<dbReference type="STRING" id="1685379.AVO45_04805"/>
<name>A0A0X3TXD2_9RHOB</name>
<evidence type="ECO:0000313" key="9">
    <source>
        <dbReference type="Proteomes" id="UP000053791"/>
    </source>
</evidence>
<dbReference type="InterPro" id="IPR033878">
    <property type="entry name" value="NfsB-like"/>
</dbReference>
<dbReference type="InterPro" id="IPR029479">
    <property type="entry name" value="Nitroreductase"/>
</dbReference>
<dbReference type="RefSeq" id="WP_068345572.1">
    <property type="nucleotide sequence ID" value="NZ_LQBQ01000012.1"/>
</dbReference>
<sequence>MTKSTLIEKLNWRYATKKMDPSKPVPQEKVDQILEAIRMAPTSSGTQPFEVFVVTNPEIRAQIRKVAWDQAQITDGSHLLVFAAWDNYSEERIDAVTRQMIEERGEIPLLKQYYENLKATYLPREAEVNHGHAARQAYIALGFALAAAAELEVDSTPMEGFDPNAVDEILGLRERGLRSVVLLPLGHRQAEGDWLLPMKKVRKPRENFVTEIS</sequence>
<accession>A0A0X3TXD2</accession>
<comment type="cofactor">
    <cofactor evidence="1">
        <name>FMN</name>
        <dbReference type="ChEBI" id="CHEBI:58210"/>
    </cofactor>
</comment>
<comment type="similarity">
    <text evidence="2">Belongs to the nitroreductase family.</text>
</comment>
<keyword evidence="9" id="KW-1185">Reference proteome</keyword>
<dbReference type="InterPro" id="IPR000415">
    <property type="entry name" value="Nitroreductase-like"/>
</dbReference>
<dbReference type="AlphaFoldDB" id="A0A0X3TXD2"/>
<proteinExistence type="inferred from homology"/>
<dbReference type="CDD" id="cd02149">
    <property type="entry name" value="NfsB-like"/>
    <property type="match status" value="1"/>
</dbReference>
<keyword evidence="4" id="KW-0288">FMN</keyword>
<evidence type="ECO:0000313" key="8">
    <source>
        <dbReference type="EMBL" id="KUJ80378.1"/>
    </source>
</evidence>
<reference evidence="9" key="1">
    <citation type="submission" date="2015-12" db="EMBL/GenBank/DDBJ databases">
        <authorList>
            <person name="Zhang G."/>
            <person name="Stingl U."/>
        </authorList>
    </citation>
    <scope>NUCLEOTIDE SEQUENCE [LARGE SCALE GENOMIC DNA]</scope>
    <source>
        <strain evidence="9">ZGT118</strain>
    </source>
</reference>
<evidence type="ECO:0000256" key="1">
    <source>
        <dbReference type="ARBA" id="ARBA00001917"/>
    </source>
</evidence>